<dbReference type="Pfam" id="PF00483">
    <property type="entry name" value="NTP_transferase"/>
    <property type="match status" value="1"/>
</dbReference>
<dbReference type="InterPro" id="IPR005835">
    <property type="entry name" value="NTP_transferase_dom"/>
</dbReference>
<evidence type="ECO:0000313" key="3">
    <source>
        <dbReference type="EMBL" id="PIR03273.1"/>
    </source>
</evidence>
<dbReference type="GO" id="GO:0009298">
    <property type="term" value="P:GDP-mannose biosynthetic process"/>
    <property type="evidence" value="ECO:0007669"/>
    <property type="project" value="TreeGrafter"/>
</dbReference>
<dbReference type="InterPro" id="IPR054566">
    <property type="entry name" value="ManC/GMP-like_b-helix"/>
</dbReference>
<evidence type="ECO:0008006" key="5">
    <source>
        <dbReference type="Google" id="ProtNLM"/>
    </source>
</evidence>
<dbReference type="Pfam" id="PF22640">
    <property type="entry name" value="ManC_GMP_beta-helix"/>
    <property type="match status" value="1"/>
</dbReference>
<dbReference type="EMBL" id="PCWM01000022">
    <property type="protein sequence ID" value="PIR03273.1"/>
    <property type="molecule type" value="Genomic_DNA"/>
</dbReference>
<accession>A0A2H0N306</accession>
<evidence type="ECO:0000259" key="2">
    <source>
        <dbReference type="Pfam" id="PF22640"/>
    </source>
</evidence>
<sequence length="352" mass="39842">MSTMTILIFAGGAGTRLWPLSRTSSPKQFEMLQGDSSTLQMAVERVREFGFQNMYIATNEAYVDIVATQIPELARDHILVEPAKRDLAAAVGLSLQRLKQRGITGHIGILWADHFMDHPQVFVDALKRASALLEEDSRRCIFLAEIPRFANHNLGWIHLGEEKKSGEFAFLEWQYRPTKERCDELFASGTWYWNPGYFVLDIDFVLSLYERYQPVMAGELQRMSVDEAYLKSAYSTLEIRSFDEAIIEKLDPSQATVLKVDLGWSDPGTLYALKEALAGSEDENYIKGDVITENTRDSFVHNEEKKLVAAVGLDGIVIVNTKDALLVCHKDAVPNIKNLLHTLEEKGYDKYL</sequence>
<dbReference type="PANTHER" id="PTHR46390:SF1">
    <property type="entry name" value="MANNOSE-1-PHOSPHATE GUANYLYLTRANSFERASE"/>
    <property type="match status" value="1"/>
</dbReference>
<evidence type="ECO:0000313" key="4">
    <source>
        <dbReference type="Proteomes" id="UP000229782"/>
    </source>
</evidence>
<protein>
    <recommendedName>
        <fullName evidence="5">Nucleotidyl transferase domain-containing protein</fullName>
    </recommendedName>
</protein>
<comment type="caution">
    <text evidence="3">The sequence shown here is derived from an EMBL/GenBank/DDBJ whole genome shotgun (WGS) entry which is preliminary data.</text>
</comment>
<proteinExistence type="predicted"/>
<organism evidence="3 4">
    <name type="scientific">Candidatus Magasanikbacteria bacterium CG11_big_fil_rev_8_21_14_0_20_43_7</name>
    <dbReference type="NCBI Taxonomy" id="1974654"/>
    <lineage>
        <taxon>Bacteria</taxon>
        <taxon>Candidatus Magasanikiibacteriota</taxon>
    </lineage>
</organism>
<feature type="domain" description="MannoseP isomerase/GMP-like beta-helix" evidence="2">
    <location>
        <begin position="289"/>
        <end position="343"/>
    </location>
</feature>
<reference evidence="3 4" key="1">
    <citation type="submission" date="2017-09" db="EMBL/GenBank/DDBJ databases">
        <title>Depth-based differentiation of microbial function through sediment-hosted aquifers and enrichment of novel symbionts in the deep terrestrial subsurface.</title>
        <authorList>
            <person name="Probst A.J."/>
            <person name="Ladd B."/>
            <person name="Jarett J.K."/>
            <person name="Geller-Mcgrath D.E."/>
            <person name="Sieber C.M."/>
            <person name="Emerson J.B."/>
            <person name="Anantharaman K."/>
            <person name="Thomas B.C."/>
            <person name="Malmstrom R."/>
            <person name="Stieglmeier M."/>
            <person name="Klingl A."/>
            <person name="Woyke T."/>
            <person name="Ryan C.M."/>
            <person name="Banfield J.F."/>
        </authorList>
    </citation>
    <scope>NUCLEOTIDE SEQUENCE [LARGE SCALE GENOMIC DNA]</scope>
    <source>
        <strain evidence="3">CG11_big_fil_rev_8_21_14_0_20_43_7</strain>
    </source>
</reference>
<feature type="domain" description="Nucleotidyl transferase" evidence="1">
    <location>
        <begin position="7"/>
        <end position="279"/>
    </location>
</feature>
<dbReference type="InterPro" id="IPR051161">
    <property type="entry name" value="Mannose-6P_isomerase_type2"/>
</dbReference>
<dbReference type="PANTHER" id="PTHR46390">
    <property type="entry name" value="MANNOSE-1-PHOSPHATE GUANYLYLTRANSFERASE"/>
    <property type="match status" value="1"/>
</dbReference>
<name>A0A2H0N306_9BACT</name>
<dbReference type="Gene3D" id="3.90.550.10">
    <property type="entry name" value="Spore Coat Polysaccharide Biosynthesis Protein SpsA, Chain A"/>
    <property type="match status" value="1"/>
</dbReference>
<dbReference type="InterPro" id="IPR029044">
    <property type="entry name" value="Nucleotide-diphossugar_trans"/>
</dbReference>
<dbReference type="SUPFAM" id="SSF159283">
    <property type="entry name" value="Guanosine diphospho-D-mannose pyrophosphorylase/mannose-6-phosphate isomerase linker domain"/>
    <property type="match status" value="1"/>
</dbReference>
<dbReference type="AlphaFoldDB" id="A0A2H0N306"/>
<dbReference type="SUPFAM" id="SSF53448">
    <property type="entry name" value="Nucleotide-diphospho-sugar transferases"/>
    <property type="match status" value="1"/>
</dbReference>
<evidence type="ECO:0000259" key="1">
    <source>
        <dbReference type="Pfam" id="PF00483"/>
    </source>
</evidence>
<dbReference type="Proteomes" id="UP000229782">
    <property type="component" value="Unassembled WGS sequence"/>
</dbReference>
<dbReference type="GO" id="GO:0004475">
    <property type="term" value="F:mannose-1-phosphate guanylyltransferase (GTP) activity"/>
    <property type="evidence" value="ECO:0007669"/>
    <property type="project" value="TreeGrafter"/>
</dbReference>
<gene>
    <name evidence="3" type="ORF">COV60_01215</name>
</gene>